<dbReference type="InterPro" id="IPR029045">
    <property type="entry name" value="ClpP/crotonase-like_dom_sf"/>
</dbReference>
<dbReference type="InterPro" id="IPR001753">
    <property type="entry name" value="Enoyl-CoA_hydra/iso"/>
</dbReference>
<comment type="caution">
    <text evidence="1">The sequence shown here is derived from an EMBL/GenBank/DDBJ whole genome shotgun (WGS) entry which is preliminary data.</text>
</comment>
<dbReference type="PANTHER" id="PTHR43459">
    <property type="entry name" value="ENOYL-COA HYDRATASE"/>
    <property type="match status" value="1"/>
</dbReference>
<dbReference type="PROSITE" id="PS00166">
    <property type="entry name" value="ENOYL_COA_HYDRATASE"/>
    <property type="match status" value="1"/>
</dbReference>
<name>A0A0F9EGJ0_9ZZZZ</name>
<evidence type="ECO:0008006" key="2">
    <source>
        <dbReference type="Google" id="ProtNLM"/>
    </source>
</evidence>
<gene>
    <name evidence="1" type="ORF">LCGC14_2370100</name>
</gene>
<dbReference type="CDD" id="cd06558">
    <property type="entry name" value="crotonase-like"/>
    <property type="match status" value="1"/>
</dbReference>
<sequence length="274" mass="29314">MPDVLFEKRPNGVALITLNRPDSLNAMGGQLMPMLAAHLADCASDESVRCVVLTGAGRAFCAGGDVKGMAARRDALLGADDERSPAANFARGVETLRDSQKRTSYVLHTMPKPTIAMVNGHAVGAGLSLALACDLRVASDQAKLGTVFRNVGFSGDFGGSYFLPRLVGMERARQLYFTGEILIAEEALKIGMVSRVVPHDKLEEETMALAAQLASGPTLAYARMKENLNRSASSDLLTLLDQEALNMRLSATTSDHREAAKAFVEKRTPTFAGE</sequence>
<dbReference type="Pfam" id="PF00378">
    <property type="entry name" value="ECH_1"/>
    <property type="match status" value="1"/>
</dbReference>
<reference evidence="1" key="1">
    <citation type="journal article" date="2015" name="Nature">
        <title>Complex archaea that bridge the gap between prokaryotes and eukaryotes.</title>
        <authorList>
            <person name="Spang A."/>
            <person name="Saw J.H."/>
            <person name="Jorgensen S.L."/>
            <person name="Zaremba-Niedzwiedzka K."/>
            <person name="Martijn J."/>
            <person name="Lind A.E."/>
            <person name="van Eijk R."/>
            <person name="Schleper C."/>
            <person name="Guy L."/>
            <person name="Ettema T.J."/>
        </authorList>
    </citation>
    <scope>NUCLEOTIDE SEQUENCE</scope>
</reference>
<protein>
    <recommendedName>
        <fullName evidence="2">Enoyl-CoA hydratase</fullName>
    </recommendedName>
</protein>
<dbReference type="AlphaFoldDB" id="A0A0F9EGJ0"/>
<dbReference type="Gene3D" id="3.90.226.10">
    <property type="entry name" value="2-enoyl-CoA Hydratase, Chain A, domain 1"/>
    <property type="match status" value="1"/>
</dbReference>
<dbReference type="PANTHER" id="PTHR43459:SF1">
    <property type="entry name" value="EG:BACN32G11.4 PROTEIN"/>
    <property type="match status" value="1"/>
</dbReference>
<dbReference type="InterPro" id="IPR018376">
    <property type="entry name" value="Enoyl-CoA_hyd/isom_CS"/>
</dbReference>
<accession>A0A0F9EGJ0</accession>
<dbReference type="Gene3D" id="1.10.12.10">
    <property type="entry name" value="Lyase 2-enoyl-coa Hydratase, Chain A, domain 2"/>
    <property type="match status" value="1"/>
</dbReference>
<dbReference type="SUPFAM" id="SSF52096">
    <property type="entry name" value="ClpP/crotonase"/>
    <property type="match status" value="1"/>
</dbReference>
<proteinExistence type="predicted"/>
<organism evidence="1">
    <name type="scientific">marine sediment metagenome</name>
    <dbReference type="NCBI Taxonomy" id="412755"/>
    <lineage>
        <taxon>unclassified sequences</taxon>
        <taxon>metagenomes</taxon>
        <taxon>ecological metagenomes</taxon>
    </lineage>
</organism>
<evidence type="ECO:0000313" key="1">
    <source>
        <dbReference type="EMBL" id="KKL28941.1"/>
    </source>
</evidence>
<dbReference type="InterPro" id="IPR014748">
    <property type="entry name" value="Enoyl-CoA_hydra_C"/>
</dbReference>
<dbReference type="EMBL" id="LAZR01034915">
    <property type="protein sequence ID" value="KKL28941.1"/>
    <property type="molecule type" value="Genomic_DNA"/>
</dbReference>
<dbReference type="GO" id="GO:0003824">
    <property type="term" value="F:catalytic activity"/>
    <property type="evidence" value="ECO:0007669"/>
    <property type="project" value="InterPro"/>
</dbReference>